<dbReference type="InterPro" id="IPR023299">
    <property type="entry name" value="ATPase_P-typ_cyto_dom_N"/>
</dbReference>
<dbReference type="SUPFAM" id="SSF81665">
    <property type="entry name" value="Calcium ATPase, transmembrane domain M"/>
    <property type="match status" value="1"/>
</dbReference>
<keyword evidence="14 15" id="KW-0472">Membrane</keyword>
<evidence type="ECO:0000256" key="1">
    <source>
        <dbReference type="ARBA" id="ARBA00004651"/>
    </source>
</evidence>
<protein>
    <submittedName>
        <fullName evidence="17">Cu2+-exporting ATPase</fullName>
    </submittedName>
</protein>
<dbReference type="InterPro" id="IPR059000">
    <property type="entry name" value="ATPase_P-type_domA"/>
</dbReference>
<keyword evidence="6 15" id="KW-0812">Transmembrane</keyword>
<dbReference type="SUPFAM" id="SSF56784">
    <property type="entry name" value="HAD-like"/>
    <property type="match status" value="1"/>
</dbReference>
<dbReference type="InterPro" id="IPR027256">
    <property type="entry name" value="P-typ_ATPase_IB"/>
</dbReference>
<keyword evidence="13" id="KW-0406">Ion transport</keyword>
<dbReference type="InterPro" id="IPR021993">
    <property type="entry name" value="ATPase-cat-bd"/>
</dbReference>
<evidence type="ECO:0000259" key="16">
    <source>
        <dbReference type="PROSITE" id="PS50846"/>
    </source>
</evidence>
<sequence length="872" mass="95153">MSNDDITPKATTKIHETDFDEIEQSLILPAEGSCFHCGEILPKEPFFTLIFARQRAMCCLGCQLAAQSIVEAGLSQYYLDRREISPTASLPDAINFEAYNHDDIKKQFIYHENGGSTAELSVANLKCAACTWLIETRLRSMNGVKACQVNLTQQRMRVNWDEGELSIADILKAVHSVGYDAKPYRQDTHEAMLKRQNKQMLIRLGVAALGAMQAMMFSIGIYFGDYSGMLNEHRDFLRYVALFVSIPVFFYSGVPFFASAYNAVRAKQINMDVPVSIALILTFFASLYATITGVGETYFDSVSMFIFFLLAGRYIEQNARLKASNMASDLVVIEPLLVQKITQAENLIANLNEQNLTKNTICRWLDEVDLPSQINRTLDEKVLAQSVKIGDVVAIEAGSQIVADGILLSQEATVSQSLLTGESDLIVKQCGDVLVGGSQNDSQPLIMLVTADVDNSQIALIDRLMNRAMSEKPKIAQDADRMARWFVARVLVLSLLVFAVWYFIDPKQALWATVAVLVATCPCALSLATPIALTVATNRLSALGFLPTRGHTVQTLAAVSHVAFDKTGTLTMGQANLLAVVTDATTDESLAIAAALEVGSRHPVAKALLTAARNLHLPQVDDLSHHAAGGIEGVVNGQRYRIGHASFVSDGDSQKADFVFGKFAEQLQEYQANLSVLLSVWRQGRWQLIARFYFNDPIRSDARALVQSLNKRGIKTLMLTGDPNPNALKVAETLGIDEVYYGLTAEDKVNHIKKLQENGHQVLMVGDGINDAPVLAAANVSTAIAGAADLAQVSSDSVLLGGRLAVIHQAIAVSSKTHTIIRQNLRWALIYNTAVLIPAALGYVPPWLAAIGMSLSSLAVVMNAMRIRRAAA</sequence>
<proteinExistence type="inferred from homology"/>
<dbReference type="GO" id="GO:0005886">
    <property type="term" value="C:plasma membrane"/>
    <property type="evidence" value="ECO:0007669"/>
    <property type="project" value="UniProtKB-SubCell"/>
</dbReference>
<keyword evidence="5" id="KW-0597">Phosphoprotein</keyword>
<dbReference type="Gene3D" id="2.70.150.10">
    <property type="entry name" value="Calcium-transporting ATPase, cytoplasmic transduction domain A"/>
    <property type="match status" value="1"/>
</dbReference>
<dbReference type="EMBL" id="FTNU01000008">
    <property type="protein sequence ID" value="SIR92563.1"/>
    <property type="molecule type" value="Genomic_DNA"/>
</dbReference>
<evidence type="ECO:0000256" key="11">
    <source>
        <dbReference type="ARBA" id="ARBA00022967"/>
    </source>
</evidence>
<keyword evidence="12 15" id="KW-1133">Transmembrane helix</keyword>
<evidence type="ECO:0000256" key="6">
    <source>
        <dbReference type="ARBA" id="ARBA00022692"/>
    </source>
</evidence>
<evidence type="ECO:0000256" key="7">
    <source>
        <dbReference type="ARBA" id="ARBA00022723"/>
    </source>
</evidence>
<evidence type="ECO:0000256" key="10">
    <source>
        <dbReference type="ARBA" id="ARBA00022842"/>
    </source>
</evidence>
<dbReference type="InterPro" id="IPR008250">
    <property type="entry name" value="ATPase_P-typ_transduc_dom_A_sf"/>
</dbReference>
<dbReference type="InterPro" id="IPR036163">
    <property type="entry name" value="HMA_dom_sf"/>
</dbReference>
<feature type="transmembrane region" description="Helical" evidence="15">
    <location>
        <begin position="824"/>
        <end position="841"/>
    </location>
</feature>
<dbReference type="Gene3D" id="3.40.1110.10">
    <property type="entry name" value="Calcium-transporting ATPase, cytoplasmic domain N"/>
    <property type="match status" value="1"/>
</dbReference>
<evidence type="ECO:0000256" key="12">
    <source>
        <dbReference type="ARBA" id="ARBA00022989"/>
    </source>
</evidence>
<dbReference type="SFLD" id="SFLDS00003">
    <property type="entry name" value="Haloacid_Dehalogenase"/>
    <property type="match status" value="1"/>
</dbReference>
<dbReference type="GO" id="GO:0016887">
    <property type="term" value="F:ATP hydrolysis activity"/>
    <property type="evidence" value="ECO:0007669"/>
    <property type="project" value="InterPro"/>
</dbReference>
<dbReference type="InterPro" id="IPR006121">
    <property type="entry name" value="HMA_dom"/>
</dbReference>
<dbReference type="SUPFAM" id="SSF55008">
    <property type="entry name" value="HMA, heavy metal-associated domain"/>
    <property type="match status" value="1"/>
</dbReference>
<evidence type="ECO:0000256" key="9">
    <source>
        <dbReference type="ARBA" id="ARBA00022840"/>
    </source>
</evidence>
<feature type="transmembrane region" description="Helical" evidence="15">
    <location>
        <begin position="236"/>
        <end position="261"/>
    </location>
</feature>
<dbReference type="InterPro" id="IPR017969">
    <property type="entry name" value="Heavy-metal-associated_CS"/>
</dbReference>
<dbReference type="InterPro" id="IPR023214">
    <property type="entry name" value="HAD_sf"/>
</dbReference>
<feature type="transmembrane region" description="Helical" evidence="15">
    <location>
        <begin position="297"/>
        <end position="315"/>
    </location>
</feature>
<feature type="transmembrane region" description="Helical" evidence="15">
    <location>
        <begin position="201"/>
        <end position="224"/>
    </location>
</feature>
<keyword evidence="3" id="KW-0813">Transport</keyword>
<evidence type="ECO:0000256" key="8">
    <source>
        <dbReference type="ARBA" id="ARBA00022741"/>
    </source>
</evidence>
<feature type="transmembrane region" description="Helical" evidence="15">
    <location>
        <begin position="510"/>
        <end position="533"/>
    </location>
</feature>
<dbReference type="Pfam" id="PF00403">
    <property type="entry name" value="HMA"/>
    <property type="match status" value="1"/>
</dbReference>
<dbReference type="SFLD" id="SFLDG00002">
    <property type="entry name" value="C1.7:_P-type_atpase_like"/>
    <property type="match status" value="1"/>
</dbReference>
<dbReference type="PRINTS" id="PR00119">
    <property type="entry name" value="CATATPASE"/>
</dbReference>
<evidence type="ECO:0000256" key="15">
    <source>
        <dbReference type="RuleBase" id="RU362081"/>
    </source>
</evidence>
<organism evidence="17 18">
    <name type="scientific">Moraxella cuniculi DSM 21768</name>
    <dbReference type="NCBI Taxonomy" id="1122245"/>
    <lineage>
        <taxon>Bacteria</taxon>
        <taxon>Pseudomonadati</taxon>
        <taxon>Pseudomonadota</taxon>
        <taxon>Gammaproteobacteria</taxon>
        <taxon>Moraxellales</taxon>
        <taxon>Moraxellaceae</taxon>
        <taxon>Moraxella</taxon>
    </lineage>
</organism>
<feature type="transmembrane region" description="Helical" evidence="15">
    <location>
        <begin position="486"/>
        <end position="504"/>
    </location>
</feature>
<dbReference type="PANTHER" id="PTHR43520:SF5">
    <property type="entry name" value="CATION-TRANSPORTING P-TYPE ATPASE-RELATED"/>
    <property type="match status" value="1"/>
</dbReference>
<dbReference type="InterPro" id="IPR001757">
    <property type="entry name" value="P_typ_ATPase"/>
</dbReference>
<name>A0A1N7EWT6_9GAMM</name>
<dbReference type="CDD" id="cd02079">
    <property type="entry name" value="P-type_ATPase_HM"/>
    <property type="match status" value="1"/>
</dbReference>
<evidence type="ECO:0000256" key="2">
    <source>
        <dbReference type="ARBA" id="ARBA00006024"/>
    </source>
</evidence>
<dbReference type="SUPFAM" id="SSF81653">
    <property type="entry name" value="Calcium ATPase, transduction domain A"/>
    <property type="match status" value="1"/>
</dbReference>
<keyword evidence="7 15" id="KW-0479">Metal-binding</keyword>
<evidence type="ECO:0000256" key="14">
    <source>
        <dbReference type="ARBA" id="ARBA00023136"/>
    </source>
</evidence>
<dbReference type="InterPro" id="IPR023298">
    <property type="entry name" value="ATPase_P-typ_TM_dom_sf"/>
</dbReference>
<feature type="transmembrane region" description="Helical" evidence="15">
    <location>
        <begin position="273"/>
        <end position="291"/>
    </location>
</feature>
<dbReference type="InterPro" id="IPR036412">
    <property type="entry name" value="HAD-like_sf"/>
</dbReference>
<accession>A0A1N7EWT6</accession>
<dbReference type="NCBIfam" id="TIGR01525">
    <property type="entry name" value="ATPase-IB_hvy"/>
    <property type="match status" value="1"/>
</dbReference>
<evidence type="ECO:0000313" key="17">
    <source>
        <dbReference type="EMBL" id="SIR92563.1"/>
    </source>
</evidence>
<dbReference type="GO" id="GO:0043682">
    <property type="term" value="F:P-type divalent copper transporter activity"/>
    <property type="evidence" value="ECO:0007669"/>
    <property type="project" value="TreeGrafter"/>
</dbReference>
<evidence type="ECO:0000256" key="13">
    <source>
        <dbReference type="ARBA" id="ARBA00023065"/>
    </source>
</evidence>
<dbReference type="Gene3D" id="3.30.70.100">
    <property type="match status" value="1"/>
</dbReference>
<dbReference type="NCBIfam" id="TIGR01494">
    <property type="entry name" value="ATPase_P-type"/>
    <property type="match status" value="1"/>
</dbReference>
<evidence type="ECO:0000256" key="5">
    <source>
        <dbReference type="ARBA" id="ARBA00022553"/>
    </source>
</evidence>
<dbReference type="GO" id="GO:0055070">
    <property type="term" value="P:copper ion homeostasis"/>
    <property type="evidence" value="ECO:0007669"/>
    <property type="project" value="TreeGrafter"/>
</dbReference>
<evidence type="ECO:0000256" key="3">
    <source>
        <dbReference type="ARBA" id="ARBA00022448"/>
    </source>
</evidence>
<dbReference type="GO" id="GO:0005524">
    <property type="term" value="F:ATP binding"/>
    <property type="evidence" value="ECO:0007669"/>
    <property type="project" value="UniProtKB-UniRule"/>
</dbReference>
<dbReference type="CDD" id="cd00371">
    <property type="entry name" value="HMA"/>
    <property type="match status" value="1"/>
</dbReference>
<dbReference type="GO" id="GO:0005507">
    <property type="term" value="F:copper ion binding"/>
    <property type="evidence" value="ECO:0007669"/>
    <property type="project" value="TreeGrafter"/>
</dbReference>
<dbReference type="STRING" id="34061.B0189_10815"/>
<dbReference type="InterPro" id="IPR018303">
    <property type="entry name" value="ATPase_P-typ_P_site"/>
</dbReference>
<keyword evidence="4 15" id="KW-1003">Cell membrane</keyword>
<comment type="subcellular location">
    <subcellularLocation>
        <location evidence="1">Cell membrane</location>
        <topology evidence="1">Multi-pass membrane protein</topology>
    </subcellularLocation>
</comment>
<dbReference type="InterPro" id="IPR044492">
    <property type="entry name" value="P_typ_ATPase_HD_dom"/>
</dbReference>
<evidence type="ECO:0000256" key="4">
    <source>
        <dbReference type="ARBA" id="ARBA00022475"/>
    </source>
</evidence>
<keyword evidence="9 15" id="KW-0067">ATP-binding</keyword>
<dbReference type="SFLD" id="SFLDF00027">
    <property type="entry name" value="p-type_atpase"/>
    <property type="match status" value="1"/>
</dbReference>
<dbReference type="AlphaFoldDB" id="A0A1N7EWT6"/>
<dbReference type="Pfam" id="PF00702">
    <property type="entry name" value="Hydrolase"/>
    <property type="match status" value="1"/>
</dbReference>
<gene>
    <name evidence="17" type="ORF">SAMN02745664_10816</name>
</gene>
<dbReference type="Pfam" id="PF00122">
    <property type="entry name" value="E1-E2_ATPase"/>
    <property type="match status" value="1"/>
</dbReference>
<dbReference type="Gene3D" id="3.40.50.1000">
    <property type="entry name" value="HAD superfamily/HAD-like"/>
    <property type="match status" value="1"/>
</dbReference>
<dbReference type="Proteomes" id="UP000187495">
    <property type="component" value="Unassembled WGS sequence"/>
</dbReference>
<reference evidence="18" key="1">
    <citation type="submission" date="2017-01" db="EMBL/GenBank/DDBJ databases">
        <authorList>
            <person name="Varghese N."/>
            <person name="Submissions S."/>
        </authorList>
    </citation>
    <scope>NUCLEOTIDE SEQUENCE [LARGE SCALE GENOMIC DNA]</scope>
    <source>
        <strain evidence="18">DSM 21768</strain>
    </source>
</reference>
<dbReference type="PRINTS" id="PR00943">
    <property type="entry name" value="CUATPASE"/>
</dbReference>
<keyword evidence="10" id="KW-0460">Magnesium</keyword>
<feature type="domain" description="HMA" evidence="16">
    <location>
        <begin position="116"/>
        <end position="182"/>
    </location>
</feature>
<dbReference type="Pfam" id="PF12156">
    <property type="entry name" value="ATPase-cat_bd"/>
    <property type="match status" value="1"/>
</dbReference>
<dbReference type="PANTHER" id="PTHR43520">
    <property type="entry name" value="ATP7, ISOFORM B"/>
    <property type="match status" value="1"/>
</dbReference>
<dbReference type="PROSITE" id="PS01047">
    <property type="entry name" value="HMA_1"/>
    <property type="match status" value="1"/>
</dbReference>
<dbReference type="PROSITE" id="PS00154">
    <property type="entry name" value="ATPASE_E1_E2"/>
    <property type="match status" value="1"/>
</dbReference>
<keyword evidence="11" id="KW-1278">Translocase</keyword>
<evidence type="ECO:0000313" key="18">
    <source>
        <dbReference type="Proteomes" id="UP000187495"/>
    </source>
</evidence>
<keyword evidence="18" id="KW-1185">Reference proteome</keyword>
<dbReference type="RefSeq" id="WP_076555296.1">
    <property type="nucleotide sequence ID" value="NZ_FTNU01000008.1"/>
</dbReference>
<keyword evidence="8 15" id="KW-0547">Nucleotide-binding</keyword>
<comment type="similarity">
    <text evidence="2 15">Belongs to the cation transport ATPase (P-type) (TC 3.A.3) family. Type IB subfamily.</text>
</comment>
<dbReference type="PROSITE" id="PS50846">
    <property type="entry name" value="HMA_2"/>
    <property type="match status" value="1"/>
</dbReference>